<sequence>MSEIKVNFILNGRATTYVGEPRTTLLRALRAHGVTSVKRGCEEGECGTCTVLVDGVPMKSCMMLLPEVEGKSVITSEGLVGPNGELHPIQKAFIEEGAIQCGFCTPGMIMSVYALLNENPDPSDEDIKEALSGNLCRCTGYVSIIRAVKKAAAMMRE</sequence>
<dbReference type="InterPro" id="IPR036010">
    <property type="entry name" value="2Fe-2S_ferredoxin-like_sf"/>
</dbReference>
<evidence type="ECO:0000256" key="2">
    <source>
        <dbReference type="ARBA" id="ARBA00022723"/>
    </source>
</evidence>
<keyword evidence="1" id="KW-0001">2Fe-2S</keyword>
<dbReference type="Gene3D" id="3.10.20.30">
    <property type="match status" value="1"/>
</dbReference>
<dbReference type="CDD" id="cd00207">
    <property type="entry name" value="fer2"/>
    <property type="match status" value="1"/>
</dbReference>
<dbReference type="GO" id="GO:0016491">
    <property type="term" value="F:oxidoreductase activity"/>
    <property type="evidence" value="ECO:0007669"/>
    <property type="project" value="UniProtKB-KW"/>
</dbReference>
<dbReference type="InterPro" id="IPR012675">
    <property type="entry name" value="Beta-grasp_dom_sf"/>
</dbReference>
<dbReference type="InterPro" id="IPR051452">
    <property type="entry name" value="Diverse_Oxidoreductases"/>
</dbReference>
<keyword evidence="5" id="KW-0411">Iron-sulfur</keyword>
<evidence type="ECO:0000256" key="5">
    <source>
        <dbReference type="ARBA" id="ARBA00023014"/>
    </source>
</evidence>
<dbReference type="Gene3D" id="1.10.150.120">
    <property type="entry name" value="[2Fe-2S]-binding domain"/>
    <property type="match status" value="1"/>
</dbReference>
<dbReference type="InterPro" id="IPR001041">
    <property type="entry name" value="2Fe-2S_ferredoxin-type"/>
</dbReference>
<feature type="domain" description="2Fe-2S ferredoxin-type" evidence="6">
    <location>
        <begin position="4"/>
        <end position="79"/>
    </location>
</feature>
<dbReference type="PROSITE" id="PS00197">
    <property type="entry name" value="2FE2S_FER_1"/>
    <property type="match status" value="1"/>
</dbReference>
<comment type="caution">
    <text evidence="7">The sequence shown here is derived from an EMBL/GenBank/DDBJ whole genome shotgun (WGS) entry which is preliminary data.</text>
</comment>
<dbReference type="AlphaFoldDB" id="A0A0T5XB12"/>
<evidence type="ECO:0000259" key="6">
    <source>
        <dbReference type="PROSITE" id="PS51085"/>
    </source>
</evidence>
<evidence type="ECO:0000313" key="7">
    <source>
        <dbReference type="EMBL" id="KRT34949.1"/>
    </source>
</evidence>
<evidence type="ECO:0000313" key="8">
    <source>
        <dbReference type="Proteomes" id="UP000005273"/>
    </source>
</evidence>
<gene>
    <name evidence="7" type="ORF">HMPREF1705_04204</name>
</gene>
<dbReference type="SUPFAM" id="SSF47741">
    <property type="entry name" value="CO dehydrogenase ISP C-domain like"/>
    <property type="match status" value="1"/>
</dbReference>
<dbReference type="FunFam" id="1.10.150.120:FF:000003">
    <property type="entry name" value="Carbon monoxide dehydrogenase, small subunit"/>
    <property type="match status" value="1"/>
</dbReference>
<reference evidence="8" key="1">
    <citation type="submission" date="2012-09" db="EMBL/GenBank/DDBJ databases">
        <authorList>
            <person name="Weinstock G."/>
            <person name="Sodergren E."/>
            <person name="Clifton S."/>
            <person name="Fulton L."/>
            <person name="Fulton B."/>
            <person name="Courtney L."/>
            <person name="Fronick C."/>
            <person name="Harrison M."/>
            <person name="Strong C."/>
            <person name="Farmer C."/>
            <person name="Delehaunty K."/>
            <person name="Markovic C."/>
            <person name="Hall O."/>
            <person name="Minx P."/>
            <person name="Tomlinson C."/>
            <person name="Mitreva M."/>
            <person name="Nelson J."/>
            <person name="Hou S."/>
            <person name="Wollam A."/>
            <person name="Pepin K.H."/>
            <person name="Johnson M."/>
            <person name="Bhonagiri V."/>
            <person name="Nash W.E."/>
            <person name="Suruliraj S."/>
            <person name="Warren W."/>
            <person name="Chinwalla A."/>
            <person name="Mardis E.R."/>
            <person name="Wilson R.K."/>
        </authorList>
    </citation>
    <scope>NUCLEOTIDE SEQUENCE [LARGE SCALE GENOMIC DNA]</scope>
    <source>
        <strain evidence="8">OS1</strain>
    </source>
</reference>
<dbReference type="Pfam" id="PF01799">
    <property type="entry name" value="Fer2_2"/>
    <property type="match status" value="1"/>
</dbReference>
<keyword evidence="8" id="KW-1185">Reference proteome</keyword>
<keyword evidence="2" id="KW-0479">Metal-binding</keyword>
<dbReference type="InterPro" id="IPR002888">
    <property type="entry name" value="2Fe-2S-bd"/>
</dbReference>
<dbReference type="EMBL" id="ACJX03000001">
    <property type="protein sequence ID" value="KRT34949.1"/>
    <property type="molecule type" value="Genomic_DNA"/>
</dbReference>
<dbReference type="PANTHER" id="PTHR44379">
    <property type="entry name" value="OXIDOREDUCTASE WITH IRON-SULFUR SUBUNIT"/>
    <property type="match status" value="1"/>
</dbReference>
<keyword evidence="3" id="KW-0560">Oxidoreductase</keyword>
<dbReference type="Proteomes" id="UP000005273">
    <property type="component" value="Unassembled WGS sequence"/>
</dbReference>
<accession>A0A0T5XB12</accession>
<proteinExistence type="predicted"/>
<evidence type="ECO:0000256" key="4">
    <source>
        <dbReference type="ARBA" id="ARBA00023004"/>
    </source>
</evidence>
<keyword evidence="4" id="KW-0408">Iron</keyword>
<dbReference type="RefSeq" id="WP_009202416.1">
    <property type="nucleotide sequence ID" value="NZ_ACJX03000001.1"/>
</dbReference>
<dbReference type="STRING" id="592015.HMPREF1705_04204"/>
<name>A0A0T5XB12_9BACT</name>
<dbReference type="PROSITE" id="PS51085">
    <property type="entry name" value="2FE2S_FER_2"/>
    <property type="match status" value="1"/>
</dbReference>
<evidence type="ECO:0000256" key="3">
    <source>
        <dbReference type="ARBA" id="ARBA00023002"/>
    </source>
</evidence>
<protein>
    <submittedName>
        <fullName evidence="7">Putative carbon monoxide dehydrogenase, small subunit</fullName>
    </submittedName>
</protein>
<dbReference type="GO" id="GO:0051537">
    <property type="term" value="F:2 iron, 2 sulfur cluster binding"/>
    <property type="evidence" value="ECO:0007669"/>
    <property type="project" value="UniProtKB-KW"/>
</dbReference>
<dbReference type="GO" id="GO:0046872">
    <property type="term" value="F:metal ion binding"/>
    <property type="evidence" value="ECO:0007669"/>
    <property type="project" value="UniProtKB-KW"/>
</dbReference>
<dbReference type="Pfam" id="PF00111">
    <property type="entry name" value="Fer2"/>
    <property type="match status" value="1"/>
</dbReference>
<dbReference type="InterPro" id="IPR036884">
    <property type="entry name" value="2Fe-2S-bd_dom_sf"/>
</dbReference>
<dbReference type="SUPFAM" id="SSF54292">
    <property type="entry name" value="2Fe-2S ferredoxin-like"/>
    <property type="match status" value="1"/>
</dbReference>
<evidence type="ECO:0000256" key="1">
    <source>
        <dbReference type="ARBA" id="ARBA00022714"/>
    </source>
</evidence>
<organism evidence="7 8">
    <name type="scientific">Acetomicrobium hydrogeniformans ATCC BAA-1850</name>
    <dbReference type="NCBI Taxonomy" id="592015"/>
    <lineage>
        <taxon>Bacteria</taxon>
        <taxon>Thermotogati</taxon>
        <taxon>Synergistota</taxon>
        <taxon>Synergistia</taxon>
        <taxon>Synergistales</taxon>
        <taxon>Acetomicrobiaceae</taxon>
        <taxon>Acetomicrobium</taxon>
    </lineage>
</organism>
<dbReference type="OrthoDB" id="4903at2"/>
<dbReference type="eggNOG" id="COG2080">
    <property type="taxonomic scope" value="Bacteria"/>
</dbReference>
<dbReference type="PANTHER" id="PTHR44379:SF5">
    <property type="entry name" value="OXIDOREDUCTASE WITH IRON-SULFUR SUBUNIT"/>
    <property type="match status" value="1"/>
</dbReference>
<dbReference type="InterPro" id="IPR006058">
    <property type="entry name" value="2Fe2S_fd_BS"/>
</dbReference>